<dbReference type="Proteomes" id="UP000225564">
    <property type="component" value="Segment"/>
</dbReference>
<evidence type="ECO:0000313" key="2">
    <source>
        <dbReference type="EMBL" id="ARM71060.1"/>
    </source>
</evidence>
<sequence>MSEVRKAITATDKSTKALGTAVLSLSKIAAEIEKMSATVPAMIDEIGLKQGELDSIAQETELAARNAKVDLDLRVRENEDKVLADLMKKRGYATITNEAVATLERNLETANADNAAEVAKAVQAAVASKVAEHKVEIAALTSQHDVASATAKAEVEAAGAKIKFLEEQVTNLRETITAERDARVQEAEARAKSNGVTVNNSK</sequence>
<gene>
    <name evidence="2" type="ORF">pVco5_072</name>
</gene>
<proteinExistence type="predicted"/>
<feature type="coiled-coil region" evidence="1">
    <location>
        <begin position="93"/>
        <end position="120"/>
    </location>
</feature>
<evidence type="ECO:0000256" key="1">
    <source>
        <dbReference type="SAM" id="Coils"/>
    </source>
</evidence>
<feature type="coiled-coil region" evidence="1">
    <location>
        <begin position="148"/>
        <end position="182"/>
    </location>
</feature>
<evidence type="ECO:0000313" key="3">
    <source>
        <dbReference type="Proteomes" id="UP000225564"/>
    </source>
</evidence>
<keyword evidence="3" id="KW-1185">Reference proteome</keyword>
<keyword evidence="1" id="KW-0175">Coiled coil</keyword>
<name>A0A1W6JUX8_9CAUD</name>
<reference evidence="2 3" key="1">
    <citation type="submission" date="2017-02" db="EMBL/GenBank/DDBJ databases">
        <title>Comeplete genome sequence of Bacteriophage pVco-5, that infects Vibrio corallilyticus.</title>
        <authorList>
            <person name="Kim H.J."/>
            <person name="Park S.C."/>
        </authorList>
    </citation>
    <scope>NUCLEOTIDE SEQUENCE [LARGE SCALE GENOMIC DNA]</scope>
</reference>
<accession>A0A1W6JUX8</accession>
<organism evidence="2 3">
    <name type="scientific">Vibrio phage pVco-5</name>
    <dbReference type="NCBI Taxonomy" id="1965485"/>
    <lineage>
        <taxon>Viruses</taxon>
        <taxon>Duplodnaviria</taxon>
        <taxon>Heunggongvirae</taxon>
        <taxon>Uroviricota</taxon>
        <taxon>Caudoviricetes</taxon>
        <taxon>Schitoviridae</taxon>
        <taxon>Vicoquintavirus</taxon>
        <taxon>Vicoquintavirus Pvco5</taxon>
    </lineage>
</organism>
<protein>
    <submittedName>
        <fullName evidence="2">Uncharacterized protein</fullName>
    </submittedName>
</protein>
<dbReference type="EMBL" id="KY612839">
    <property type="protein sequence ID" value="ARM71060.1"/>
    <property type="molecule type" value="Genomic_DNA"/>
</dbReference>